<dbReference type="PANTHER" id="PTHR37937:SF1">
    <property type="entry name" value="CONJUGATIVE TRANSFER: DNA TRANSPORT"/>
    <property type="match status" value="1"/>
</dbReference>
<keyword evidence="5 8" id="KW-1133">Transmembrane helix</keyword>
<dbReference type="KEGG" id="paro:CUV01_19235"/>
<organism evidence="9 10">
    <name type="scientific">Paracoccus tegillarcae</name>
    <dbReference type="NCBI Taxonomy" id="1529068"/>
    <lineage>
        <taxon>Bacteria</taxon>
        <taxon>Pseudomonadati</taxon>
        <taxon>Pseudomonadota</taxon>
        <taxon>Alphaproteobacteria</taxon>
        <taxon>Rhodobacterales</taxon>
        <taxon>Paracoccaceae</taxon>
        <taxon>Paracoccus</taxon>
    </lineage>
</organism>
<evidence type="ECO:0000256" key="8">
    <source>
        <dbReference type="SAM" id="Phobius"/>
    </source>
</evidence>
<feature type="transmembrane region" description="Helical" evidence="8">
    <location>
        <begin position="137"/>
        <end position="155"/>
    </location>
</feature>
<accession>A0A2K9EL00</accession>
<proteinExistence type="inferred from homology"/>
<protein>
    <submittedName>
        <fullName evidence="9">Type VI secretion protein</fullName>
    </submittedName>
</protein>
<dbReference type="Proteomes" id="UP000233742">
    <property type="component" value="Plasmid pBM152"/>
</dbReference>
<evidence type="ECO:0000256" key="3">
    <source>
        <dbReference type="ARBA" id="ARBA00022475"/>
    </source>
</evidence>
<dbReference type="AlphaFoldDB" id="A0A2K9EL00"/>
<keyword evidence="4 8" id="KW-0812">Transmembrane</keyword>
<dbReference type="InterPro" id="IPR003688">
    <property type="entry name" value="TraG/VirD4"/>
</dbReference>
<keyword evidence="10" id="KW-1185">Reference proteome</keyword>
<comment type="similarity">
    <text evidence="2">Belongs to the VirD4/TraG family.</text>
</comment>
<dbReference type="InterPro" id="IPR051539">
    <property type="entry name" value="T4SS-coupling_protein"/>
</dbReference>
<feature type="compositionally biased region" description="Basic and acidic residues" evidence="7">
    <location>
        <begin position="621"/>
        <end position="633"/>
    </location>
</feature>
<dbReference type="SUPFAM" id="SSF52540">
    <property type="entry name" value="P-loop containing nucleoside triphosphate hydrolases"/>
    <property type="match status" value="1"/>
</dbReference>
<keyword evidence="9" id="KW-0614">Plasmid</keyword>
<evidence type="ECO:0000313" key="9">
    <source>
        <dbReference type="EMBL" id="AUH35718.1"/>
    </source>
</evidence>
<evidence type="ECO:0000256" key="1">
    <source>
        <dbReference type="ARBA" id="ARBA00004651"/>
    </source>
</evidence>
<dbReference type="PANTHER" id="PTHR37937">
    <property type="entry name" value="CONJUGATIVE TRANSFER: DNA TRANSPORT"/>
    <property type="match status" value="1"/>
</dbReference>
<name>A0A2K9EL00_9RHOB</name>
<evidence type="ECO:0000256" key="7">
    <source>
        <dbReference type="SAM" id="MobiDB-lite"/>
    </source>
</evidence>
<evidence type="ECO:0000313" key="10">
    <source>
        <dbReference type="Proteomes" id="UP000233742"/>
    </source>
</evidence>
<evidence type="ECO:0000256" key="5">
    <source>
        <dbReference type="ARBA" id="ARBA00022989"/>
    </source>
</evidence>
<dbReference type="InterPro" id="IPR027417">
    <property type="entry name" value="P-loop_NTPase"/>
</dbReference>
<keyword evidence="6 8" id="KW-0472">Membrane</keyword>
<sequence length="733" mass="80695">MPFCAIRCRNLCRFRPTPSTAIAVPILICEGDAMNRTLLAVPFGLICGAVLGAMVGGIWLAWHLGLDVNSANPFVLLTDYPGYQAAQDNPWRFAYGIMIAVSLAFGLAALVISFGHQLTQYGQAHFQSRREMRRNDLLKPVGSGLVYGKIYRLGLIGRRFLSGRFISAVYDKFPHCLVVAPTRAGKGVGYVNPNVLLFPGSVVVLDVKGEIFEATSRHRVSMGDEVFRFAPFDFEHSSHRYNPLERVARIMHPAERYTELAKIADYFLTVSEKGNASDFLSEGRQLFVAAGLLAIERGRPTIGEINRILFGQGASQAAYASHAIEVKHPNAAETFRKFTAYDGKVLSSHASVLGGAGMALWNNPAVDFATGGNDFSFADLRRQPMSVYLVVNSDSIQTLAPLIRLFFGELIATLRATMPDPEREPWPVKLVLDEFDQLGHMKIVVQALKQLAGHGARVSIITQSIPGLEKIYGKEDRLSIEAACGMKLYLAANDKMTAQEVSESLGKTTRLSLSDSYAPDKTGLLRRTISRRNEERPLLSPDEITKLDRNQVILIPERQQPILAQRIVYYQDPYFQKIMAAQSGPLPYPSQAHREIGMLSEQVQALIGQVTELSKVRKIDYDKKTGGDQKGSEPDAAAPTEPQPNGPVVPVGASVTPEEPRKTEQMEAIAEAAADLVQESDNSDNNRDDGQQEMNFGSQKEKTSVSLNDFGLPLEAARKQMAAFTKTHRLKTG</sequence>
<dbReference type="Gene3D" id="3.40.50.300">
    <property type="entry name" value="P-loop containing nucleotide triphosphate hydrolases"/>
    <property type="match status" value="1"/>
</dbReference>
<evidence type="ECO:0000256" key="6">
    <source>
        <dbReference type="ARBA" id="ARBA00023136"/>
    </source>
</evidence>
<dbReference type="GO" id="GO:0005886">
    <property type="term" value="C:plasma membrane"/>
    <property type="evidence" value="ECO:0007669"/>
    <property type="project" value="UniProtKB-SubCell"/>
</dbReference>
<dbReference type="Pfam" id="PF02534">
    <property type="entry name" value="T4SS-DNA_transf"/>
    <property type="match status" value="1"/>
</dbReference>
<evidence type="ECO:0000256" key="4">
    <source>
        <dbReference type="ARBA" id="ARBA00022692"/>
    </source>
</evidence>
<feature type="region of interest" description="Disordered" evidence="7">
    <location>
        <begin position="621"/>
        <end position="705"/>
    </location>
</feature>
<comment type="subcellular location">
    <subcellularLocation>
        <location evidence="1">Cell membrane</location>
        <topology evidence="1">Multi-pass membrane protein</topology>
    </subcellularLocation>
</comment>
<keyword evidence="3" id="KW-1003">Cell membrane</keyword>
<reference evidence="9 10" key="1">
    <citation type="submission" date="2017-12" db="EMBL/GenBank/DDBJ databases">
        <authorList>
            <person name="Hurst M.R.H."/>
        </authorList>
    </citation>
    <scope>NUCLEOTIDE SEQUENCE [LARGE SCALE GENOMIC DNA]</scope>
    <source>
        <strain evidence="9 10">BM15</strain>
        <plasmid evidence="10">Plasmid pbm152</plasmid>
    </source>
</reference>
<feature type="transmembrane region" description="Helical" evidence="8">
    <location>
        <begin position="38"/>
        <end position="62"/>
    </location>
</feature>
<dbReference type="CDD" id="cd01127">
    <property type="entry name" value="TrwB_TraG_TraD_VirD4"/>
    <property type="match status" value="2"/>
</dbReference>
<geneLocation type="plasmid" evidence="10">
    <name>pbm152</name>
</geneLocation>
<evidence type="ECO:0000256" key="2">
    <source>
        <dbReference type="ARBA" id="ARBA00008806"/>
    </source>
</evidence>
<dbReference type="EMBL" id="CP025410">
    <property type="protein sequence ID" value="AUH35718.1"/>
    <property type="molecule type" value="Genomic_DNA"/>
</dbReference>
<gene>
    <name evidence="9" type="ORF">CUV01_19235</name>
</gene>
<feature type="transmembrane region" description="Helical" evidence="8">
    <location>
        <begin position="93"/>
        <end position="116"/>
    </location>
</feature>